<evidence type="ECO:0000256" key="4">
    <source>
        <dbReference type="ARBA" id="ARBA00022692"/>
    </source>
</evidence>
<keyword evidence="12" id="KW-1185">Reference proteome</keyword>
<reference evidence="11 12" key="1">
    <citation type="submission" date="2020-10" db="EMBL/GenBank/DDBJ databases">
        <title>Degradation of 1,4-Dioxane by Xanthobacter sp. YN2, via a Novel Group-2 Soluble Di-Iron Monooxygenase.</title>
        <authorList>
            <person name="Ma F."/>
            <person name="Wang Y."/>
            <person name="Yang J."/>
            <person name="Guo H."/>
            <person name="Su D."/>
            <person name="Yu L."/>
        </authorList>
    </citation>
    <scope>NUCLEOTIDE SEQUENCE [LARGE SCALE GENOMIC DNA]</scope>
    <source>
        <strain evidence="11 12">YN2</strain>
    </source>
</reference>
<dbReference type="GO" id="GO:1903806">
    <property type="term" value="P:L-isoleucine import across plasma membrane"/>
    <property type="evidence" value="ECO:0007669"/>
    <property type="project" value="TreeGrafter"/>
</dbReference>
<dbReference type="InterPro" id="IPR043428">
    <property type="entry name" value="LivM-like"/>
</dbReference>
<dbReference type="PANTHER" id="PTHR45772">
    <property type="entry name" value="CONSERVED COMPONENT OF ABC TRANSPORTER FOR NATURAL AMINO ACIDS-RELATED"/>
    <property type="match status" value="1"/>
</dbReference>
<protein>
    <submittedName>
        <fullName evidence="11">Branched-chain amino acid ABC transporter ATP-binding protein/permease</fullName>
    </submittedName>
</protein>
<dbReference type="CDD" id="cd03219">
    <property type="entry name" value="ABC_Mj1267_LivG_branched"/>
    <property type="match status" value="1"/>
</dbReference>
<dbReference type="Proteomes" id="UP000596427">
    <property type="component" value="Chromosome"/>
</dbReference>
<dbReference type="InterPro" id="IPR032823">
    <property type="entry name" value="BCA_ABC_TP_C"/>
</dbReference>
<dbReference type="GO" id="GO:0005524">
    <property type="term" value="F:ATP binding"/>
    <property type="evidence" value="ECO:0007669"/>
    <property type="project" value="UniProtKB-KW"/>
</dbReference>
<evidence type="ECO:0000313" key="12">
    <source>
        <dbReference type="Proteomes" id="UP000596427"/>
    </source>
</evidence>
<evidence type="ECO:0000259" key="10">
    <source>
        <dbReference type="PROSITE" id="PS50893"/>
    </source>
</evidence>
<feature type="transmembrane region" description="Helical" evidence="9">
    <location>
        <begin position="12"/>
        <end position="29"/>
    </location>
</feature>
<evidence type="ECO:0000256" key="8">
    <source>
        <dbReference type="ARBA" id="ARBA00023136"/>
    </source>
</evidence>
<dbReference type="InterPro" id="IPR027417">
    <property type="entry name" value="P-loop_NTPase"/>
</dbReference>
<feature type="domain" description="ABC transporter" evidence="10">
    <location>
        <begin position="355"/>
        <end position="586"/>
    </location>
</feature>
<dbReference type="InterPro" id="IPR051120">
    <property type="entry name" value="ABC_AA/LPS_Transport"/>
</dbReference>
<keyword evidence="2" id="KW-0813">Transport</keyword>
<name>A0A974SJ44_9HYPH</name>
<dbReference type="InterPro" id="IPR003593">
    <property type="entry name" value="AAA+_ATPase"/>
</dbReference>
<dbReference type="PROSITE" id="PS50893">
    <property type="entry name" value="ABC_TRANSPORTER_2"/>
    <property type="match status" value="1"/>
</dbReference>
<comment type="subcellular location">
    <subcellularLocation>
        <location evidence="1">Cell membrane</location>
        <topology evidence="1">Multi-pass membrane protein</topology>
    </subcellularLocation>
</comment>
<dbReference type="SUPFAM" id="SSF52540">
    <property type="entry name" value="P-loop containing nucleoside triphosphate hydrolases"/>
    <property type="match status" value="1"/>
</dbReference>
<dbReference type="Pfam" id="PF12399">
    <property type="entry name" value="BCA_ABC_TP_C"/>
    <property type="match status" value="1"/>
</dbReference>
<evidence type="ECO:0000256" key="1">
    <source>
        <dbReference type="ARBA" id="ARBA00004651"/>
    </source>
</evidence>
<keyword evidence="6 11" id="KW-0067">ATP-binding</keyword>
<evidence type="ECO:0000256" key="3">
    <source>
        <dbReference type="ARBA" id="ARBA00022475"/>
    </source>
</evidence>
<dbReference type="GO" id="GO:0005304">
    <property type="term" value="F:L-valine transmembrane transporter activity"/>
    <property type="evidence" value="ECO:0007669"/>
    <property type="project" value="TreeGrafter"/>
</dbReference>
<keyword evidence="4 9" id="KW-0812">Transmembrane</keyword>
<sequence>MNILSRFIRSQTAAALVAMWLAITAAALFLDGYWIGIMVGLLGWILLAASWNMVGGLLGQVSFGHSAFFGLGAYTAVYLATAHGVSPWLGMLVGGLLAALFSMIVGYLPFRRGLSPLVFSLLTLASSYVLLFAVSGIPALGGTNGLFPPAVGQSVWDMRFDSPVSYLLLAGALTTFALATIQILFSGRLGFYWRAIHDSEAAAGAIGINTMAVKLFTFAVSAFFAAMAGTFSAQHTGFIDPQSVFGVEITIYLLLFAVVGGAGSLLGPVLGPLVLVPAGEYLRTALANAGGSSAHHLIYGIALMLAILSFPGGLVAGLRRFGVTRGALSLPDLPRAAGPAPDVRRSDAAKGKEILKASGVSKNFGGVFAVRDVSIEVRSGEILGIIGPNGAGKTTLFSLLAGSLKPTSGSITFDGREIAGLPPHEICRAGIGRTFQITRAFPTLTVAETVYAAALVGRPEGEAAAIAGSVLSLTRLDQYRDMASADVTLAVQRRLEIARALATCPRLILLDEIMAGLTPREINDAIELIRSIRDSGVTVIFIEHHIRAVMALSDRIVVLDAGELIAEGVPSDVARDPRVVEAYLGRPTEEPALPPLDKVKAR</sequence>
<feature type="transmembrane region" description="Helical" evidence="9">
    <location>
        <begin position="206"/>
        <end position="229"/>
    </location>
</feature>
<feature type="transmembrane region" description="Helical" evidence="9">
    <location>
        <begin position="249"/>
        <end position="276"/>
    </location>
</feature>
<feature type="transmembrane region" description="Helical" evidence="9">
    <location>
        <begin position="61"/>
        <end position="82"/>
    </location>
</feature>
<keyword evidence="8 9" id="KW-0472">Membrane</keyword>
<dbReference type="PANTHER" id="PTHR45772:SF7">
    <property type="entry name" value="AMINO ACID ABC TRANSPORTER ATP-BINDING PROTEIN"/>
    <property type="match status" value="1"/>
</dbReference>
<dbReference type="SMART" id="SM00382">
    <property type="entry name" value="AAA"/>
    <property type="match status" value="1"/>
</dbReference>
<dbReference type="InterPro" id="IPR003439">
    <property type="entry name" value="ABC_transporter-like_ATP-bd"/>
</dbReference>
<proteinExistence type="predicted"/>
<dbReference type="Pfam" id="PF02653">
    <property type="entry name" value="BPD_transp_2"/>
    <property type="match status" value="1"/>
</dbReference>
<evidence type="ECO:0000256" key="7">
    <source>
        <dbReference type="ARBA" id="ARBA00022989"/>
    </source>
</evidence>
<keyword evidence="5" id="KW-0547">Nucleotide-binding</keyword>
<dbReference type="RefSeq" id="WP_203193763.1">
    <property type="nucleotide sequence ID" value="NZ_CP063362.1"/>
</dbReference>
<dbReference type="GO" id="GO:0015808">
    <property type="term" value="P:L-alanine transport"/>
    <property type="evidence" value="ECO:0007669"/>
    <property type="project" value="TreeGrafter"/>
</dbReference>
<feature type="transmembrane region" description="Helical" evidence="9">
    <location>
        <begin position="88"/>
        <end position="110"/>
    </location>
</feature>
<dbReference type="Pfam" id="PF00005">
    <property type="entry name" value="ABC_tran"/>
    <property type="match status" value="1"/>
</dbReference>
<feature type="transmembrane region" description="Helical" evidence="9">
    <location>
        <begin position="117"/>
        <end position="140"/>
    </location>
</feature>
<dbReference type="GO" id="GO:0015192">
    <property type="term" value="F:L-phenylalanine transmembrane transporter activity"/>
    <property type="evidence" value="ECO:0007669"/>
    <property type="project" value="TreeGrafter"/>
</dbReference>
<keyword evidence="3" id="KW-1003">Cell membrane</keyword>
<dbReference type="InterPro" id="IPR001851">
    <property type="entry name" value="ABC_transp_permease"/>
</dbReference>
<dbReference type="Gene3D" id="3.40.50.300">
    <property type="entry name" value="P-loop containing nucleotide triphosphate hydrolases"/>
    <property type="match status" value="1"/>
</dbReference>
<gene>
    <name evidence="11" type="ORF">EZH22_29055</name>
</gene>
<dbReference type="GO" id="GO:0005886">
    <property type="term" value="C:plasma membrane"/>
    <property type="evidence" value="ECO:0007669"/>
    <property type="project" value="UniProtKB-SubCell"/>
</dbReference>
<feature type="transmembrane region" description="Helical" evidence="9">
    <location>
        <begin position="35"/>
        <end position="54"/>
    </location>
</feature>
<organism evidence="11 12">
    <name type="scientific">Xanthobacter dioxanivorans</name>
    <dbReference type="NCBI Taxonomy" id="2528964"/>
    <lineage>
        <taxon>Bacteria</taxon>
        <taxon>Pseudomonadati</taxon>
        <taxon>Pseudomonadota</taxon>
        <taxon>Alphaproteobacteria</taxon>
        <taxon>Hyphomicrobiales</taxon>
        <taxon>Xanthobacteraceae</taxon>
        <taxon>Xanthobacter</taxon>
    </lineage>
</organism>
<evidence type="ECO:0000256" key="5">
    <source>
        <dbReference type="ARBA" id="ARBA00022741"/>
    </source>
</evidence>
<keyword evidence="7 9" id="KW-1133">Transmembrane helix</keyword>
<evidence type="ECO:0000256" key="2">
    <source>
        <dbReference type="ARBA" id="ARBA00022448"/>
    </source>
</evidence>
<dbReference type="EMBL" id="CP063362">
    <property type="protein sequence ID" value="QRG06849.1"/>
    <property type="molecule type" value="Genomic_DNA"/>
</dbReference>
<evidence type="ECO:0000313" key="11">
    <source>
        <dbReference type="EMBL" id="QRG06849.1"/>
    </source>
</evidence>
<dbReference type="GO" id="GO:0042941">
    <property type="term" value="P:D-alanine transmembrane transport"/>
    <property type="evidence" value="ECO:0007669"/>
    <property type="project" value="TreeGrafter"/>
</dbReference>
<dbReference type="GO" id="GO:0015188">
    <property type="term" value="F:L-isoleucine transmembrane transporter activity"/>
    <property type="evidence" value="ECO:0007669"/>
    <property type="project" value="TreeGrafter"/>
</dbReference>
<dbReference type="GO" id="GO:0016887">
    <property type="term" value="F:ATP hydrolysis activity"/>
    <property type="evidence" value="ECO:0007669"/>
    <property type="project" value="InterPro"/>
</dbReference>
<evidence type="ECO:0000256" key="9">
    <source>
        <dbReference type="SAM" id="Phobius"/>
    </source>
</evidence>
<dbReference type="CDD" id="cd06581">
    <property type="entry name" value="TM_PBP1_LivM_like"/>
    <property type="match status" value="1"/>
</dbReference>
<accession>A0A974SJ44</accession>
<dbReference type="KEGG" id="xdi:EZH22_29055"/>
<evidence type="ECO:0000256" key="6">
    <source>
        <dbReference type="ARBA" id="ARBA00022840"/>
    </source>
</evidence>
<feature type="transmembrane region" description="Helical" evidence="9">
    <location>
        <begin position="164"/>
        <end position="185"/>
    </location>
</feature>
<dbReference type="GO" id="GO:1903805">
    <property type="term" value="P:L-valine import across plasma membrane"/>
    <property type="evidence" value="ECO:0007669"/>
    <property type="project" value="TreeGrafter"/>
</dbReference>
<feature type="transmembrane region" description="Helical" evidence="9">
    <location>
        <begin position="297"/>
        <end position="318"/>
    </location>
</feature>
<dbReference type="AlphaFoldDB" id="A0A974SJ44"/>